<sequence length="67" mass="7195">MDKSSTYETFSLEEARQDEAGTTPLRRGRCGGGGTPSVALLPNDINRSLPCLQKSNSKNKIRGGRGN</sequence>
<evidence type="ECO:0000256" key="1">
    <source>
        <dbReference type="SAM" id="MobiDB-lite"/>
    </source>
</evidence>
<organism evidence="2 3">
    <name type="scientific">Brassica cretica</name>
    <name type="common">Mustard</name>
    <dbReference type="NCBI Taxonomy" id="69181"/>
    <lineage>
        <taxon>Eukaryota</taxon>
        <taxon>Viridiplantae</taxon>
        <taxon>Streptophyta</taxon>
        <taxon>Embryophyta</taxon>
        <taxon>Tracheophyta</taxon>
        <taxon>Spermatophyta</taxon>
        <taxon>Magnoliopsida</taxon>
        <taxon>eudicotyledons</taxon>
        <taxon>Gunneridae</taxon>
        <taxon>Pentapetalae</taxon>
        <taxon>rosids</taxon>
        <taxon>malvids</taxon>
        <taxon>Brassicales</taxon>
        <taxon>Brassicaceae</taxon>
        <taxon>Brassiceae</taxon>
        <taxon>Brassica</taxon>
    </lineage>
</organism>
<dbReference type="Proteomes" id="UP000712600">
    <property type="component" value="Unassembled WGS sequence"/>
</dbReference>
<dbReference type="AlphaFoldDB" id="A0A3N6T976"/>
<comment type="caution">
    <text evidence="2">The sequence shown here is derived from an EMBL/GenBank/DDBJ whole genome shotgun (WGS) entry which is preliminary data.</text>
</comment>
<evidence type="ECO:0000313" key="3">
    <source>
        <dbReference type="Proteomes" id="UP000712600"/>
    </source>
</evidence>
<accession>A0A3N6T976</accession>
<dbReference type="EMBL" id="QGKX02001290">
    <property type="protein sequence ID" value="KAF3540887.1"/>
    <property type="molecule type" value="Genomic_DNA"/>
</dbReference>
<name>A0A3N6T976_BRACR</name>
<feature type="region of interest" description="Disordered" evidence="1">
    <location>
        <begin position="48"/>
        <end position="67"/>
    </location>
</feature>
<evidence type="ECO:0000313" key="2">
    <source>
        <dbReference type="EMBL" id="KAF3540887.1"/>
    </source>
</evidence>
<gene>
    <name evidence="2" type="ORF">F2Q69_00023435</name>
</gene>
<proteinExistence type="predicted"/>
<reference evidence="2" key="1">
    <citation type="submission" date="2019-12" db="EMBL/GenBank/DDBJ databases">
        <title>Genome sequencing and annotation of Brassica cretica.</title>
        <authorList>
            <person name="Studholme D.J."/>
            <person name="Sarris P."/>
        </authorList>
    </citation>
    <scope>NUCLEOTIDE SEQUENCE</scope>
    <source>
        <strain evidence="2">PFS-109/04</strain>
        <tissue evidence="2">Leaf</tissue>
    </source>
</reference>
<protein>
    <submittedName>
        <fullName evidence="2">Uncharacterized protein</fullName>
    </submittedName>
</protein>
<feature type="region of interest" description="Disordered" evidence="1">
    <location>
        <begin position="1"/>
        <end position="43"/>
    </location>
</feature>
<feature type="compositionally biased region" description="Basic residues" evidence="1">
    <location>
        <begin position="57"/>
        <end position="67"/>
    </location>
</feature>